<keyword evidence="1" id="KW-0732">Signal</keyword>
<feature type="signal peptide" evidence="1">
    <location>
        <begin position="1"/>
        <end position="21"/>
    </location>
</feature>
<dbReference type="AlphaFoldDB" id="A0A8H6HYE5"/>
<comment type="caution">
    <text evidence="2">The sequence shown here is derived from an EMBL/GenBank/DDBJ whole genome shotgun (WGS) entry which is preliminary data.</text>
</comment>
<evidence type="ECO:0000313" key="2">
    <source>
        <dbReference type="EMBL" id="KAF6755520.1"/>
    </source>
</evidence>
<dbReference type="EMBL" id="JACGCI010000029">
    <property type="protein sequence ID" value="KAF6755520.1"/>
    <property type="molecule type" value="Genomic_DNA"/>
</dbReference>
<name>A0A8H6HYE5_9AGAR</name>
<accession>A0A8H6HYE5</accession>
<keyword evidence="3" id="KW-1185">Reference proteome</keyword>
<feature type="chain" id="PRO_5034127724" evidence="1">
    <location>
        <begin position="22"/>
        <end position="177"/>
    </location>
</feature>
<evidence type="ECO:0000256" key="1">
    <source>
        <dbReference type="SAM" id="SignalP"/>
    </source>
</evidence>
<reference evidence="2 3" key="1">
    <citation type="submission" date="2020-07" db="EMBL/GenBank/DDBJ databases">
        <title>Comparative genomics of pyrophilous fungi reveals a link between fire events and developmental genes.</title>
        <authorList>
            <consortium name="DOE Joint Genome Institute"/>
            <person name="Steindorff A.S."/>
            <person name="Carver A."/>
            <person name="Calhoun S."/>
            <person name="Stillman K."/>
            <person name="Liu H."/>
            <person name="Lipzen A."/>
            <person name="Pangilinan J."/>
            <person name="Labutti K."/>
            <person name="Bruns T.D."/>
            <person name="Grigoriev I.V."/>
        </authorList>
    </citation>
    <scope>NUCLEOTIDE SEQUENCE [LARGE SCALE GENOMIC DNA]</scope>
    <source>
        <strain evidence="2 3">CBS 144469</strain>
    </source>
</reference>
<proteinExistence type="predicted"/>
<organism evidence="2 3">
    <name type="scientific">Ephemerocybe angulata</name>
    <dbReference type="NCBI Taxonomy" id="980116"/>
    <lineage>
        <taxon>Eukaryota</taxon>
        <taxon>Fungi</taxon>
        <taxon>Dikarya</taxon>
        <taxon>Basidiomycota</taxon>
        <taxon>Agaricomycotina</taxon>
        <taxon>Agaricomycetes</taxon>
        <taxon>Agaricomycetidae</taxon>
        <taxon>Agaricales</taxon>
        <taxon>Agaricineae</taxon>
        <taxon>Psathyrellaceae</taxon>
        <taxon>Ephemerocybe</taxon>
    </lineage>
</organism>
<sequence>MKVPIPSILLGLLSLSTYASAYLDHNELGARDSTNSLLVERNTVDVPFEPSLRSFLEGAAHAYQRALDDHDDLLEARNEKVKIRLLALLDDVSLHPSGNGVEMEVYKTSNSLVMQKLVSLNYPQYGLYSAISCGLFDFTGRTLDSLADVPPGSTIVLDCTSIKAKAPTKLHNTPHKR</sequence>
<dbReference type="Proteomes" id="UP000521943">
    <property type="component" value="Unassembled WGS sequence"/>
</dbReference>
<evidence type="ECO:0000313" key="3">
    <source>
        <dbReference type="Proteomes" id="UP000521943"/>
    </source>
</evidence>
<protein>
    <submittedName>
        <fullName evidence="2">Uncharacterized protein</fullName>
    </submittedName>
</protein>
<dbReference type="OrthoDB" id="3095851at2759"/>
<gene>
    <name evidence="2" type="ORF">DFP72DRAFT_895974</name>
</gene>